<feature type="repeat" description="PPR" evidence="2">
    <location>
        <begin position="185"/>
        <end position="215"/>
    </location>
</feature>
<dbReference type="InterPro" id="IPR011990">
    <property type="entry name" value="TPR-like_helical_dom_sf"/>
</dbReference>
<name>A0AAD2AE93_9LAMI</name>
<proteinExistence type="predicted"/>
<accession>A0AAD2AE93</accession>
<dbReference type="PANTHER" id="PTHR47926:SF437">
    <property type="entry name" value="PENTACOTRIPEPTIDE-REPEAT REGION OF PRORP DOMAIN-CONTAINING PROTEIN"/>
    <property type="match status" value="1"/>
</dbReference>
<dbReference type="NCBIfam" id="TIGR00756">
    <property type="entry name" value="PPR"/>
    <property type="match status" value="4"/>
</dbReference>
<dbReference type="GO" id="GO:0003723">
    <property type="term" value="F:RNA binding"/>
    <property type="evidence" value="ECO:0007669"/>
    <property type="project" value="InterPro"/>
</dbReference>
<feature type="repeat" description="PPR" evidence="2">
    <location>
        <begin position="154"/>
        <end position="184"/>
    </location>
</feature>
<dbReference type="Gene3D" id="1.25.40.10">
    <property type="entry name" value="Tetratricopeptide repeat domain"/>
    <property type="match status" value="3"/>
</dbReference>
<evidence type="ECO:0008006" key="6">
    <source>
        <dbReference type="Google" id="ProtNLM"/>
    </source>
</evidence>
<dbReference type="PROSITE" id="PS51375">
    <property type="entry name" value="PPR"/>
    <property type="match status" value="3"/>
</dbReference>
<protein>
    <recommendedName>
        <fullName evidence="6">Pentatricopeptide repeat-containing protein</fullName>
    </recommendedName>
</protein>
<keyword evidence="1" id="KW-0677">Repeat</keyword>
<dbReference type="GO" id="GO:0009451">
    <property type="term" value="P:RNA modification"/>
    <property type="evidence" value="ECO:0007669"/>
    <property type="project" value="InterPro"/>
</dbReference>
<feature type="repeat" description="PPR" evidence="2">
    <location>
        <begin position="218"/>
        <end position="252"/>
    </location>
</feature>
<dbReference type="Pfam" id="PF13041">
    <property type="entry name" value="PPR_2"/>
    <property type="match status" value="1"/>
</dbReference>
<dbReference type="Proteomes" id="UP000834106">
    <property type="component" value="Chromosome 22"/>
</dbReference>
<organism evidence="4 5">
    <name type="scientific">Fraxinus pennsylvanica</name>
    <dbReference type="NCBI Taxonomy" id="56036"/>
    <lineage>
        <taxon>Eukaryota</taxon>
        <taxon>Viridiplantae</taxon>
        <taxon>Streptophyta</taxon>
        <taxon>Embryophyta</taxon>
        <taxon>Tracheophyta</taxon>
        <taxon>Spermatophyta</taxon>
        <taxon>Magnoliopsida</taxon>
        <taxon>eudicotyledons</taxon>
        <taxon>Gunneridae</taxon>
        <taxon>Pentapetalae</taxon>
        <taxon>asterids</taxon>
        <taxon>lamiids</taxon>
        <taxon>Lamiales</taxon>
        <taxon>Oleaceae</taxon>
        <taxon>Oleeae</taxon>
        <taxon>Fraxinus</taxon>
    </lineage>
</organism>
<dbReference type="FunFam" id="1.25.40.10:FF:000344">
    <property type="entry name" value="Pentatricopeptide repeat-containing protein"/>
    <property type="match status" value="1"/>
</dbReference>
<evidence type="ECO:0000256" key="1">
    <source>
        <dbReference type="ARBA" id="ARBA00022737"/>
    </source>
</evidence>
<dbReference type="PANTHER" id="PTHR47926">
    <property type="entry name" value="PENTATRICOPEPTIDE REPEAT-CONTAINING PROTEIN"/>
    <property type="match status" value="1"/>
</dbReference>
<reference evidence="4" key="1">
    <citation type="submission" date="2023-05" db="EMBL/GenBank/DDBJ databases">
        <authorList>
            <person name="Huff M."/>
        </authorList>
    </citation>
    <scope>NUCLEOTIDE SEQUENCE</scope>
</reference>
<evidence type="ECO:0000256" key="3">
    <source>
        <dbReference type="SAM" id="MobiDB-lite"/>
    </source>
</evidence>
<evidence type="ECO:0000256" key="2">
    <source>
        <dbReference type="PROSITE-ProRule" id="PRU00708"/>
    </source>
</evidence>
<keyword evidence="5" id="KW-1185">Reference proteome</keyword>
<dbReference type="Pfam" id="PF01535">
    <property type="entry name" value="PPR"/>
    <property type="match status" value="4"/>
</dbReference>
<evidence type="ECO:0000313" key="5">
    <source>
        <dbReference type="Proteomes" id="UP000834106"/>
    </source>
</evidence>
<dbReference type="InterPro" id="IPR046960">
    <property type="entry name" value="PPR_At4g14850-like_plant"/>
</dbReference>
<dbReference type="EMBL" id="OU503057">
    <property type="protein sequence ID" value="CAI9786048.1"/>
    <property type="molecule type" value="Genomic_DNA"/>
</dbReference>
<gene>
    <name evidence="4" type="ORF">FPE_LOCUS33478</name>
</gene>
<sequence length="296" mass="33574">MSEKDTQSTWIWTPKERKCLSILQRKTHSRATLLQIHAFMLRNALETNLNLLTKLIATLSSSDPQCGTHHARRLFGQIRLKSNTFLCNTMMKAHLNSRQFSEAAVLYNELRRKDSFGPDNYTFSTLAKCCGLSFSLFEGTEVHAHVVKYGFKSNLYVATALVDMYGKLGKIDFAKKMFDEMIERSPVSWTALIGGYVRNGEMGTAKELFDLMLECDKDTAAFNVMIDGYVKLGDMEKAKRLFDDMPERNVVSWTSMIDGYCSNGRTCLRPETEHTSFQRGPTLSWTGPTGTSHKEP</sequence>
<dbReference type="SUPFAM" id="SSF81901">
    <property type="entry name" value="HCP-like"/>
    <property type="match status" value="1"/>
</dbReference>
<feature type="region of interest" description="Disordered" evidence="3">
    <location>
        <begin position="272"/>
        <end position="296"/>
    </location>
</feature>
<dbReference type="AlphaFoldDB" id="A0AAD2AE93"/>
<dbReference type="InterPro" id="IPR002885">
    <property type="entry name" value="PPR_rpt"/>
</dbReference>
<feature type="compositionally biased region" description="Polar residues" evidence="3">
    <location>
        <begin position="277"/>
        <end position="296"/>
    </location>
</feature>
<evidence type="ECO:0000313" key="4">
    <source>
        <dbReference type="EMBL" id="CAI9786048.1"/>
    </source>
</evidence>